<keyword evidence="11" id="KW-0325">Glycoprotein</keyword>
<comment type="caution">
    <text evidence="12">Lacks conserved residue(s) required for the propagation of feature annotation.</text>
</comment>
<evidence type="ECO:0000256" key="11">
    <source>
        <dbReference type="ARBA" id="ARBA00023180"/>
    </source>
</evidence>
<dbReference type="SMART" id="SM00135">
    <property type="entry name" value="LY"/>
    <property type="match status" value="2"/>
</dbReference>
<comment type="subcellular location">
    <subcellularLocation>
        <location evidence="1">Membrane</location>
        <topology evidence="1">Single-pass membrane protein</topology>
    </subcellularLocation>
</comment>
<accession>A0A7J8DXD2</accession>
<dbReference type="InterPro" id="IPR051221">
    <property type="entry name" value="LDLR-related"/>
</dbReference>
<dbReference type="GO" id="GO:0043235">
    <property type="term" value="C:receptor complex"/>
    <property type="evidence" value="ECO:0007669"/>
    <property type="project" value="TreeGrafter"/>
</dbReference>
<keyword evidence="8" id="KW-0472">Membrane</keyword>
<evidence type="ECO:0000256" key="3">
    <source>
        <dbReference type="ARBA" id="ARBA00022536"/>
    </source>
</evidence>
<evidence type="ECO:0000256" key="8">
    <source>
        <dbReference type="ARBA" id="ARBA00023136"/>
    </source>
</evidence>
<evidence type="ECO:0000256" key="1">
    <source>
        <dbReference type="ARBA" id="ARBA00004167"/>
    </source>
</evidence>
<evidence type="ECO:0000256" key="12">
    <source>
        <dbReference type="PROSITE-ProRule" id="PRU00124"/>
    </source>
</evidence>
<dbReference type="PRINTS" id="PR00261">
    <property type="entry name" value="LDLRECEPTOR"/>
</dbReference>
<feature type="repeat" description="LDL-receptor class B" evidence="13">
    <location>
        <begin position="41"/>
        <end position="86"/>
    </location>
</feature>
<keyword evidence="6" id="KW-0677">Repeat</keyword>
<dbReference type="InterPro" id="IPR011042">
    <property type="entry name" value="6-blade_b-propeller_TolB-like"/>
</dbReference>
<proteinExistence type="inferred from homology"/>
<feature type="disulfide bond" evidence="12">
    <location>
        <begin position="263"/>
        <end position="278"/>
    </location>
</feature>
<evidence type="ECO:0000256" key="9">
    <source>
        <dbReference type="ARBA" id="ARBA00023157"/>
    </source>
</evidence>
<dbReference type="GO" id="GO:0006898">
    <property type="term" value="P:receptor-mediated endocytosis"/>
    <property type="evidence" value="ECO:0007669"/>
    <property type="project" value="TreeGrafter"/>
</dbReference>
<dbReference type="AlphaFoldDB" id="A0A7J8DXD2"/>
<evidence type="ECO:0000256" key="2">
    <source>
        <dbReference type="ARBA" id="ARBA00009939"/>
    </source>
</evidence>
<reference evidence="14 15" key="1">
    <citation type="journal article" date="2020" name="Nature">
        <title>Six reference-quality genomes reveal evolution of bat adaptations.</title>
        <authorList>
            <person name="Jebb D."/>
            <person name="Huang Z."/>
            <person name="Pippel M."/>
            <person name="Hughes G.M."/>
            <person name="Lavrichenko K."/>
            <person name="Devanna P."/>
            <person name="Winkler S."/>
            <person name="Jermiin L.S."/>
            <person name="Skirmuntt E.C."/>
            <person name="Katzourakis A."/>
            <person name="Burkitt-Gray L."/>
            <person name="Ray D.A."/>
            <person name="Sullivan K.A.M."/>
            <person name="Roscito J.G."/>
            <person name="Kirilenko B.M."/>
            <person name="Davalos L.M."/>
            <person name="Corthals A.P."/>
            <person name="Power M.L."/>
            <person name="Jones G."/>
            <person name="Ransome R.D."/>
            <person name="Dechmann D.K.N."/>
            <person name="Locatelli A.G."/>
            <person name="Puechmaille S.J."/>
            <person name="Fedrigo O."/>
            <person name="Jarvis E.D."/>
            <person name="Hiller M."/>
            <person name="Vernes S.C."/>
            <person name="Myers E.W."/>
            <person name="Teeling E.C."/>
        </authorList>
    </citation>
    <scope>NUCLEOTIDE SEQUENCE [LARGE SCALE GENOMIC DNA]</scope>
    <source>
        <strain evidence="14">MRouAeg1</strain>
        <tissue evidence="14">Muscle</tissue>
    </source>
</reference>
<keyword evidence="4" id="KW-0254">Endocytosis</keyword>
<keyword evidence="3" id="KW-0245">EGF-like domain</keyword>
<keyword evidence="7" id="KW-1133">Transmembrane helix</keyword>
<dbReference type="Gene3D" id="4.10.400.10">
    <property type="entry name" value="Low-density Lipoprotein Receptor"/>
    <property type="match status" value="1"/>
</dbReference>
<dbReference type="GO" id="GO:0016324">
    <property type="term" value="C:apical plasma membrane"/>
    <property type="evidence" value="ECO:0007669"/>
    <property type="project" value="TreeGrafter"/>
</dbReference>
<organism evidence="14 15">
    <name type="scientific">Rousettus aegyptiacus</name>
    <name type="common">Egyptian fruit bat</name>
    <name type="synonym">Pteropus aegyptiacus</name>
    <dbReference type="NCBI Taxonomy" id="9407"/>
    <lineage>
        <taxon>Eukaryota</taxon>
        <taxon>Metazoa</taxon>
        <taxon>Chordata</taxon>
        <taxon>Craniata</taxon>
        <taxon>Vertebrata</taxon>
        <taxon>Euteleostomi</taxon>
        <taxon>Mammalia</taxon>
        <taxon>Eutheria</taxon>
        <taxon>Laurasiatheria</taxon>
        <taxon>Chiroptera</taxon>
        <taxon>Yinpterochiroptera</taxon>
        <taxon>Pteropodoidea</taxon>
        <taxon>Pteropodidae</taxon>
        <taxon>Rousettinae</taxon>
        <taxon>Rousettus</taxon>
    </lineage>
</organism>
<evidence type="ECO:0000256" key="5">
    <source>
        <dbReference type="ARBA" id="ARBA00022692"/>
    </source>
</evidence>
<dbReference type="InterPro" id="IPR002172">
    <property type="entry name" value="LDrepeatLR_classA_rpt"/>
</dbReference>
<name>A0A7J8DXD2_ROUAE</name>
<dbReference type="GO" id="GO:0042562">
    <property type="term" value="F:hormone binding"/>
    <property type="evidence" value="ECO:0007669"/>
    <property type="project" value="TreeGrafter"/>
</dbReference>
<dbReference type="InterPro" id="IPR023415">
    <property type="entry name" value="LDLR_class-A_CS"/>
</dbReference>
<protein>
    <submittedName>
        <fullName evidence="14">Uncharacterized protein</fullName>
    </submittedName>
</protein>
<dbReference type="InterPro" id="IPR036055">
    <property type="entry name" value="LDL_receptor-like_sf"/>
</dbReference>
<dbReference type="InterPro" id="IPR000033">
    <property type="entry name" value="LDLR_classB_rpt"/>
</dbReference>
<evidence type="ECO:0000256" key="10">
    <source>
        <dbReference type="ARBA" id="ARBA00023170"/>
    </source>
</evidence>
<evidence type="ECO:0000256" key="6">
    <source>
        <dbReference type="ARBA" id="ARBA00022737"/>
    </source>
</evidence>
<comment type="similarity">
    <text evidence="2">Belongs to the LDLR family.</text>
</comment>
<sequence length="406" mass="45812">MSVEDYRNIILSPVSPELKTVNNVSLDWFMGQLYWASSFARYLYWVNRGQKGMRTIETAGMDGSDRKMLAVINMEEPVGLTFDYVTGRLYWTSKYKERVLYWVESRKHLQSMTLDGKNRQEVWRGTWTADIHMALDLGSSSILWTTKGLGLQSLSLLKNRTYTLNKTWSDGFIVAHEPYLVTVNGAALVLWNRRMLEPFSVSKEPHVRKMIILAENQEGPDPKVEGAATSAHLTHPPPLPLLCTQSSVLCQNGKECIPKEYLCDGGRDCQDGSDEENCSQLRSRSDVFQCLDRSKCIEEKYHCVGAQQCLNGFDEVDCWKPTVLCAVTTRPAVSLRAGYVMATQTVLTKKMNKDVFMKNAAHLNLDVRMANAYLILCIVMGTETAWTTQMKTAVLLPGPCGAHRGR</sequence>
<dbReference type="PANTHER" id="PTHR22722">
    <property type="entry name" value="LOW-DENSITY LIPOPROTEIN RECEPTOR-RELATED PROTEIN 2-RELATED"/>
    <property type="match status" value="1"/>
</dbReference>
<dbReference type="FunFam" id="4.10.400.10:FF:000024">
    <property type="entry name" value="Low-density lipoprotein RecePtor related"/>
    <property type="match status" value="1"/>
</dbReference>
<evidence type="ECO:0000313" key="14">
    <source>
        <dbReference type="EMBL" id="KAF6427887.1"/>
    </source>
</evidence>
<dbReference type="Pfam" id="PF00057">
    <property type="entry name" value="Ldl_recept_a"/>
    <property type="match status" value="1"/>
</dbReference>
<dbReference type="SUPFAM" id="SSF57424">
    <property type="entry name" value="LDL receptor-like module"/>
    <property type="match status" value="2"/>
</dbReference>
<keyword evidence="10" id="KW-0675">Receptor</keyword>
<keyword evidence="15" id="KW-1185">Reference proteome</keyword>
<evidence type="ECO:0000256" key="13">
    <source>
        <dbReference type="PROSITE-ProRule" id="PRU00461"/>
    </source>
</evidence>
<gene>
    <name evidence="14" type="ORF">HJG63_008370</name>
</gene>
<keyword evidence="9 12" id="KW-1015">Disulfide bond</keyword>
<evidence type="ECO:0000256" key="4">
    <source>
        <dbReference type="ARBA" id="ARBA00022583"/>
    </source>
</evidence>
<dbReference type="PANTHER" id="PTHR22722:SF12">
    <property type="entry name" value="EGF-LIKE DOMAIN-CONTAINING PROTEIN"/>
    <property type="match status" value="1"/>
</dbReference>
<dbReference type="CDD" id="cd00112">
    <property type="entry name" value="LDLa"/>
    <property type="match status" value="1"/>
</dbReference>
<dbReference type="Gene3D" id="2.120.10.30">
    <property type="entry name" value="TolB, C-terminal domain"/>
    <property type="match status" value="1"/>
</dbReference>
<dbReference type="SMART" id="SM00192">
    <property type="entry name" value="LDLa"/>
    <property type="match status" value="2"/>
</dbReference>
<keyword evidence="5" id="KW-0812">Transmembrane</keyword>
<dbReference type="SUPFAM" id="SSF63825">
    <property type="entry name" value="YWTD domain"/>
    <property type="match status" value="1"/>
</dbReference>
<comment type="caution">
    <text evidence="14">The sequence shown here is derived from an EMBL/GenBank/DDBJ whole genome shotgun (WGS) entry which is preliminary data.</text>
</comment>
<dbReference type="Proteomes" id="UP000593571">
    <property type="component" value="Unassembled WGS sequence"/>
</dbReference>
<evidence type="ECO:0000256" key="7">
    <source>
        <dbReference type="ARBA" id="ARBA00022989"/>
    </source>
</evidence>
<evidence type="ECO:0000313" key="15">
    <source>
        <dbReference type="Proteomes" id="UP000593571"/>
    </source>
</evidence>
<dbReference type="PROSITE" id="PS51120">
    <property type="entry name" value="LDLRB"/>
    <property type="match status" value="1"/>
</dbReference>
<dbReference type="PROSITE" id="PS50068">
    <property type="entry name" value="LDLRA_2"/>
    <property type="match status" value="2"/>
</dbReference>
<dbReference type="PROSITE" id="PS01209">
    <property type="entry name" value="LDLRA_1"/>
    <property type="match status" value="1"/>
</dbReference>
<feature type="disulfide bond" evidence="12">
    <location>
        <begin position="303"/>
        <end position="318"/>
    </location>
</feature>
<dbReference type="EMBL" id="JACASE010000011">
    <property type="protein sequence ID" value="KAF6427887.1"/>
    <property type="molecule type" value="Genomic_DNA"/>
</dbReference>